<dbReference type="Proteomes" id="UP000027002">
    <property type="component" value="Chromosome 2"/>
</dbReference>
<feature type="compositionally biased region" description="Gly residues" evidence="1">
    <location>
        <begin position="237"/>
        <end position="250"/>
    </location>
</feature>
<organism evidence="3 4">
    <name type="scientific">Ustilaginoidea virens</name>
    <name type="common">Rice false smut fungus</name>
    <name type="synonym">Villosiclava virens</name>
    <dbReference type="NCBI Taxonomy" id="1159556"/>
    <lineage>
        <taxon>Eukaryota</taxon>
        <taxon>Fungi</taxon>
        <taxon>Dikarya</taxon>
        <taxon>Ascomycota</taxon>
        <taxon>Pezizomycotina</taxon>
        <taxon>Sordariomycetes</taxon>
        <taxon>Hypocreomycetidae</taxon>
        <taxon>Hypocreales</taxon>
        <taxon>Clavicipitaceae</taxon>
        <taxon>Ustilaginoidea</taxon>
    </lineage>
</organism>
<keyword evidence="4" id="KW-1185">Reference proteome</keyword>
<name>A0A8E5MFM1_USTVR</name>
<sequence>MSRIAPLTAVLAFVLLVLGLFSVALYEHVSSASLSLPISPALTIITVLLPLAAAANALFYLRSAAPYGVVATALQVAQGVLTAVLATLLFASAVPSAARACLLSTLWQRLFRARDAESILRIQDALDCCGFNTVRDRAWPFPADRVPAHQCAETYGRDAACARPWGAALQRNAGLGLGVVLLVGLLQMASWVPRRRGFVPMRVPGMVHYGAVAAADEEPERSRLLPAASATQDTLEGGDGVGGAGAGAGAGEQQQQQQQQQQGNPWASE</sequence>
<evidence type="ECO:0000256" key="2">
    <source>
        <dbReference type="SAM" id="Phobius"/>
    </source>
</evidence>
<protein>
    <recommendedName>
        <fullName evidence="5">Tetraspanin Tsp3</fullName>
    </recommendedName>
</protein>
<evidence type="ECO:0000313" key="3">
    <source>
        <dbReference type="EMBL" id="QUC17617.1"/>
    </source>
</evidence>
<feature type="region of interest" description="Disordered" evidence="1">
    <location>
        <begin position="218"/>
        <end position="269"/>
    </location>
</feature>
<dbReference type="KEGG" id="uvi:66062636"/>
<evidence type="ECO:0008006" key="5">
    <source>
        <dbReference type="Google" id="ProtNLM"/>
    </source>
</evidence>
<feature type="compositionally biased region" description="Low complexity" evidence="1">
    <location>
        <begin position="251"/>
        <end position="263"/>
    </location>
</feature>
<keyword evidence="2" id="KW-0472">Membrane</keyword>
<dbReference type="RefSeq" id="XP_042995290.1">
    <property type="nucleotide sequence ID" value="XM_043139356.1"/>
</dbReference>
<keyword evidence="2" id="KW-0812">Transmembrane</keyword>
<dbReference type="GeneID" id="66062636"/>
<dbReference type="EMBL" id="CP072754">
    <property type="protein sequence ID" value="QUC17617.1"/>
    <property type="molecule type" value="Genomic_DNA"/>
</dbReference>
<feature type="transmembrane region" description="Helical" evidence="2">
    <location>
        <begin position="38"/>
        <end position="61"/>
    </location>
</feature>
<gene>
    <name evidence="3" type="ORF">UV8b_01858</name>
</gene>
<keyword evidence="2" id="KW-1133">Transmembrane helix</keyword>
<proteinExistence type="predicted"/>
<feature type="transmembrane region" description="Helical" evidence="2">
    <location>
        <begin position="73"/>
        <end position="94"/>
    </location>
</feature>
<evidence type="ECO:0000313" key="4">
    <source>
        <dbReference type="Proteomes" id="UP000027002"/>
    </source>
</evidence>
<evidence type="ECO:0000256" key="1">
    <source>
        <dbReference type="SAM" id="MobiDB-lite"/>
    </source>
</evidence>
<reference evidence="3" key="1">
    <citation type="submission" date="2020-03" db="EMBL/GenBank/DDBJ databases">
        <title>A mixture of massive structural variations and highly conserved coding sequences in Ustilaginoidea virens genome.</title>
        <authorList>
            <person name="Zhang K."/>
            <person name="Zhao Z."/>
            <person name="Zhang Z."/>
            <person name="Li Y."/>
            <person name="Hsiang T."/>
            <person name="Sun W."/>
        </authorList>
    </citation>
    <scope>NUCLEOTIDE SEQUENCE</scope>
    <source>
        <strain evidence="3">UV-8b</strain>
    </source>
</reference>
<accession>A0A8E5MFM1</accession>
<dbReference type="OrthoDB" id="71600at2759"/>
<dbReference type="AlphaFoldDB" id="A0A8E5MFM1"/>
<feature type="transmembrane region" description="Helical" evidence="2">
    <location>
        <begin position="173"/>
        <end position="192"/>
    </location>
</feature>